<keyword evidence="1" id="KW-0472">Membrane</keyword>
<dbReference type="AlphaFoldDB" id="A0A498REB0"/>
<proteinExistence type="predicted"/>
<feature type="transmembrane region" description="Helical" evidence="1">
    <location>
        <begin position="6"/>
        <end position="27"/>
    </location>
</feature>
<dbReference type="OrthoDB" id="2087650at2"/>
<keyword evidence="3" id="KW-1185">Reference proteome</keyword>
<protein>
    <submittedName>
        <fullName evidence="2">Uncharacterized protein</fullName>
    </submittedName>
</protein>
<evidence type="ECO:0000313" key="2">
    <source>
        <dbReference type="EMBL" id="VBB09335.1"/>
    </source>
</evidence>
<dbReference type="EMBL" id="UPPP01000116">
    <property type="protein sequence ID" value="VBB09335.1"/>
    <property type="molecule type" value="Genomic_DNA"/>
</dbReference>
<evidence type="ECO:0000313" key="3">
    <source>
        <dbReference type="Proteomes" id="UP000277811"/>
    </source>
</evidence>
<evidence type="ECO:0000256" key="1">
    <source>
        <dbReference type="SAM" id="Phobius"/>
    </source>
</evidence>
<dbReference type="RefSeq" id="WP_122630127.1">
    <property type="nucleotide sequence ID" value="NZ_UPPP01000116.1"/>
</dbReference>
<organism evidence="2 3">
    <name type="scientific">Lucifera butyrica</name>
    <dbReference type="NCBI Taxonomy" id="1351585"/>
    <lineage>
        <taxon>Bacteria</taxon>
        <taxon>Bacillati</taxon>
        <taxon>Bacillota</taxon>
        <taxon>Negativicutes</taxon>
        <taxon>Veillonellales</taxon>
        <taxon>Veillonellaceae</taxon>
        <taxon>Lucifera</taxon>
    </lineage>
</organism>
<keyword evidence="1" id="KW-1133">Transmembrane helix</keyword>
<gene>
    <name evidence="2" type="ORF">LUCI_4625</name>
</gene>
<name>A0A498REB0_9FIRM</name>
<sequence length="262" mass="30374">MISTVLTSLIVSLIVSIFTFTIGLRAGKNQADRPKLKEIYRMLAVHFVELQKGIAEGCPKKWEDYLFDKGEYYTTVERMIKDGSLIDLPPKLMLRLEKLEQEILYFGYKHNQIAKEMSRFTFEYLQKYVSNPIEESKYIIRYGTLKSSRGLAIGILLTEDGVKDFISNFNDNNVGISFRVFNDREEKEIYVYPDGLSISIADFVEKLSLSIREQPSVSTLLNERPMLQRQVSNIINILERRTNDPHPFWQTILTAFHDVLKG</sequence>
<reference evidence="2 3" key="1">
    <citation type="submission" date="2018-06" db="EMBL/GenBank/DDBJ databases">
        <authorList>
            <person name="Strepis N."/>
        </authorList>
    </citation>
    <scope>NUCLEOTIDE SEQUENCE [LARGE SCALE GENOMIC DNA]</scope>
    <source>
        <strain evidence="2">LUCI</strain>
    </source>
</reference>
<dbReference type="Proteomes" id="UP000277811">
    <property type="component" value="Unassembled WGS sequence"/>
</dbReference>
<keyword evidence="1" id="KW-0812">Transmembrane</keyword>
<accession>A0A498REB0</accession>